<keyword evidence="2" id="KW-1185">Reference proteome</keyword>
<proteinExistence type="predicted"/>
<dbReference type="EMBL" id="FQUU01000007">
    <property type="protein sequence ID" value="SHF21470.1"/>
    <property type="molecule type" value="Genomic_DNA"/>
</dbReference>
<name>A0A1M4ZTR4_9BACT</name>
<dbReference type="InterPro" id="IPR025563">
    <property type="entry name" value="DUF4286"/>
</dbReference>
<evidence type="ECO:0000313" key="2">
    <source>
        <dbReference type="Proteomes" id="UP000184048"/>
    </source>
</evidence>
<dbReference type="STRING" id="1121884.SAMN02745131_02076"/>
<protein>
    <recommendedName>
        <fullName evidence="3">DUF4286 domain-containing protein</fullName>
    </recommendedName>
</protein>
<organism evidence="1 2">
    <name type="scientific">Flavisolibacter ginsengisoli DSM 18119</name>
    <dbReference type="NCBI Taxonomy" id="1121884"/>
    <lineage>
        <taxon>Bacteria</taxon>
        <taxon>Pseudomonadati</taxon>
        <taxon>Bacteroidota</taxon>
        <taxon>Chitinophagia</taxon>
        <taxon>Chitinophagales</taxon>
        <taxon>Chitinophagaceae</taxon>
        <taxon>Flavisolibacter</taxon>
    </lineage>
</organism>
<evidence type="ECO:0008006" key="3">
    <source>
        <dbReference type="Google" id="ProtNLM"/>
    </source>
</evidence>
<reference evidence="1 2" key="1">
    <citation type="submission" date="2016-11" db="EMBL/GenBank/DDBJ databases">
        <authorList>
            <person name="Jaros S."/>
            <person name="Januszkiewicz K."/>
            <person name="Wedrychowicz H."/>
        </authorList>
    </citation>
    <scope>NUCLEOTIDE SEQUENCE [LARGE SCALE GENOMIC DNA]</scope>
    <source>
        <strain evidence="1 2">DSM 18119</strain>
    </source>
</reference>
<sequence length="118" mass="13712">MNKPGTNEANSSRDEEVAIIYNLTVKVDPFIADRWLQWLLEEHAPEIVKTGCFTDFKVVRLLEVDDSEGPTFAIQYHAASKADYNRYNEIYAADMRKKSFDKWGDRFLAFRSVMQVVK</sequence>
<dbReference type="Pfam" id="PF14114">
    <property type="entry name" value="DUF4286"/>
    <property type="match status" value="1"/>
</dbReference>
<evidence type="ECO:0000313" key="1">
    <source>
        <dbReference type="EMBL" id="SHF21470.1"/>
    </source>
</evidence>
<dbReference type="RefSeq" id="WP_072835263.1">
    <property type="nucleotide sequence ID" value="NZ_FQUU01000007.1"/>
</dbReference>
<dbReference type="AlphaFoldDB" id="A0A1M4ZTR4"/>
<dbReference type="OrthoDB" id="1121837at2"/>
<dbReference type="Proteomes" id="UP000184048">
    <property type="component" value="Unassembled WGS sequence"/>
</dbReference>
<gene>
    <name evidence="1" type="ORF">SAMN02745131_02076</name>
</gene>
<accession>A0A1M4ZTR4</accession>